<dbReference type="InterPro" id="IPR038765">
    <property type="entry name" value="Papain-like_cys_pep_sf"/>
</dbReference>
<dbReference type="STRING" id="529505.SAMN05421761_12315"/>
<dbReference type="EMBL" id="FTOP01000023">
    <property type="protein sequence ID" value="SIT15683.1"/>
    <property type="molecule type" value="Genomic_DNA"/>
</dbReference>
<accession>A0A1N7PYG6</accession>
<evidence type="ECO:0000313" key="1">
    <source>
        <dbReference type="EMBL" id="SIT15683.1"/>
    </source>
</evidence>
<sequence>MFKSILIGLGFTMIFLVSCRHQEFWQEGDILFQDGDCGDFCDAIKKVTQGYQGRDFSHNGLLMKEGGQWFVLEAIGKGVSKTPLVDFLNKHLDDAGNPKVMVGRLNSEYRDLIPKAIEEAKKLLGKPYDSVFDFENDAYYCSELIHFAFKAANDEQNLFTPKPMTYRDPDTGEMFPVWVEYFDRLGADIPEGALGLNPGGMSLEPVLEMLELPM</sequence>
<proteinExistence type="predicted"/>
<reference evidence="2" key="1">
    <citation type="submission" date="2017-01" db="EMBL/GenBank/DDBJ databases">
        <authorList>
            <person name="Varghese N."/>
            <person name="Submissions S."/>
        </authorList>
    </citation>
    <scope>NUCLEOTIDE SEQUENCE [LARGE SCALE GENOMIC DNA]</scope>
    <source>
        <strain evidence="2">DSM 46698</strain>
    </source>
</reference>
<keyword evidence="2" id="KW-1185">Reference proteome</keyword>
<organism evidence="1 2">
    <name type="scientific">Belliella pelovolcani</name>
    <dbReference type="NCBI Taxonomy" id="529505"/>
    <lineage>
        <taxon>Bacteria</taxon>
        <taxon>Pseudomonadati</taxon>
        <taxon>Bacteroidota</taxon>
        <taxon>Cytophagia</taxon>
        <taxon>Cytophagales</taxon>
        <taxon>Cyclobacteriaceae</taxon>
        <taxon>Belliella</taxon>
    </lineage>
</organism>
<dbReference type="OrthoDB" id="195541at2"/>
<dbReference type="AlphaFoldDB" id="A0A1N7PYG6"/>
<evidence type="ECO:0000313" key="2">
    <source>
        <dbReference type="Proteomes" id="UP000186026"/>
    </source>
</evidence>
<dbReference type="InterPro" id="IPR024453">
    <property type="entry name" value="Peptidase_C92"/>
</dbReference>
<dbReference type="Gene3D" id="3.90.1720.10">
    <property type="entry name" value="endopeptidase domain like (from Nostoc punctiforme)"/>
    <property type="match status" value="1"/>
</dbReference>
<dbReference type="Pfam" id="PF05708">
    <property type="entry name" value="Peptidase_C92"/>
    <property type="match status" value="1"/>
</dbReference>
<dbReference type="SUPFAM" id="SSF54001">
    <property type="entry name" value="Cysteine proteinases"/>
    <property type="match status" value="1"/>
</dbReference>
<dbReference type="Proteomes" id="UP000186026">
    <property type="component" value="Unassembled WGS sequence"/>
</dbReference>
<name>A0A1N7PYG6_9BACT</name>
<dbReference type="RefSeq" id="WP_076502988.1">
    <property type="nucleotide sequence ID" value="NZ_FTOP01000023.1"/>
</dbReference>
<gene>
    <name evidence="1" type="ORF">SAMN05421761_12315</name>
</gene>
<dbReference type="PROSITE" id="PS51257">
    <property type="entry name" value="PROKAR_LIPOPROTEIN"/>
    <property type="match status" value="1"/>
</dbReference>
<protein>
    <submittedName>
        <fullName evidence="1">Permuted papain-like amidase enzyme, YaeF/YiiX, C92 family</fullName>
    </submittedName>
</protein>